<evidence type="ECO:0000313" key="10">
    <source>
        <dbReference type="Proteomes" id="UP000241247"/>
    </source>
</evidence>
<evidence type="ECO:0000256" key="2">
    <source>
        <dbReference type="ARBA" id="ARBA00008835"/>
    </source>
</evidence>
<dbReference type="PANTHER" id="PTHR30161:SF1">
    <property type="entry name" value="FLAGELLAR BIOSYNTHESIS PROTEIN FLHA-RELATED"/>
    <property type="match status" value="1"/>
</dbReference>
<proteinExistence type="inferred from homology"/>
<dbReference type="OrthoDB" id="9759185at2"/>
<feature type="transmembrane region" description="Helical" evidence="7">
    <location>
        <begin position="248"/>
        <end position="265"/>
    </location>
</feature>
<dbReference type="Gene3D" id="3.40.50.12790">
    <property type="entry name" value="FHIPEP family, domain 4"/>
    <property type="match status" value="1"/>
</dbReference>
<feature type="transmembrane region" description="Helical" evidence="7">
    <location>
        <begin position="19"/>
        <end position="37"/>
    </location>
</feature>
<protein>
    <recommendedName>
        <fullName evidence="7">Flagellar biosynthesis protein FlhA</fullName>
    </recommendedName>
</protein>
<comment type="function">
    <text evidence="7">Required for formation of the rod structure of the flagellar apparatus. Together with FliI and FliH, may constitute the export apparatus of flagellin.</text>
</comment>
<evidence type="ECO:0000256" key="7">
    <source>
        <dbReference type="RuleBase" id="RU364093"/>
    </source>
</evidence>
<evidence type="ECO:0000256" key="3">
    <source>
        <dbReference type="ARBA" id="ARBA00022475"/>
    </source>
</evidence>
<name>A0A2T5BFF9_MYCDI</name>
<dbReference type="PIRSF" id="PIRSF005419">
    <property type="entry name" value="FlhA"/>
    <property type="match status" value="1"/>
</dbReference>
<feature type="transmembrane region" description="Helical" evidence="7">
    <location>
        <begin position="207"/>
        <end position="228"/>
    </location>
</feature>
<comment type="caution">
    <text evidence="9">The sequence shown here is derived from an EMBL/GenBank/DDBJ whole genome shotgun (WGS) entry which is preliminary data.</text>
</comment>
<dbReference type="GO" id="GO:0009306">
    <property type="term" value="P:protein secretion"/>
    <property type="evidence" value="ECO:0007669"/>
    <property type="project" value="InterPro"/>
</dbReference>
<dbReference type="InterPro" id="IPR042194">
    <property type="entry name" value="FHIPEP_1"/>
</dbReference>
<dbReference type="GO" id="GO:0044780">
    <property type="term" value="P:bacterial-type flagellum assembly"/>
    <property type="evidence" value="ECO:0007669"/>
    <property type="project" value="InterPro"/>
</dbReference>
<dbReference type="InterPro" id="IPR042196">
    <property type="entry name" value="FHIPEP_4"/>
</dbReference>
<evidence type="ECO:0000256" key="6">
    <source>
        <dbReference type="ARBA" id="ARBA00023136"/>
    </source>
</evidence>
<dbReference type="Gene3D" id="3.40.30.60">
    <property type="entry name" value="FHIPEP family, domain 1"/>
    <property type="match status" value="1"/>
</dbReference>
<keyword evidence="7" id="KW-1006">Bacterial flagellum protein export</keyword>
<keyword evidence="9" id="KW-0969">Cilium</keyword>
<comment type="caution">
    <text evidence="7">Lacks conserved residue(s) required for the propagation of feature annotation.</text>
</comment>
<dbReference type="PRINTS" id="PR00949">
    <property type="entry name" value="TYPE3IMAPROT"/>
</dbReference>
<sequence>MAQVPALSIPKVNPSGRDVAFAIGIVTILTILFLPIPTFLIDMGLAFSIAFSVLILMVALWIQRPLDFSSFPTILLIATMIRLALNIATTRVILSHGHQGHDAAGGVIAGFASLVMSGDFVIGLIVFLILITVNFIVITKGATRIAEVGARFTLDAIPGKQMSIDADLSAGLIDEKQAQHRRRELEDESSFFGSMDGASKFVRGDAIAGLLITAINIFGGIIIGYFRHGMQIGEAADVFVKLSVGDGVVSQIPALIVSLAAGLLVSRGSAPGSTDQAVVNQLSGYPRALMVAAGLMALLAVMPGLPFFPFMVLGGVMAFGGWIIPRRQEEENRLKREQEAKTAMETKEADKDSVKAALKTAEIELLLGKQVSTRLLGAHQELAFRVGKMRKKFATQYGFVVPEIKVSDDISIPDKSYHIRIHGTTVASSLVRVGEVLVVTGGGRKPSVPGDDIREPAFGMPAVSVLETFADDLRREGFHPIDNVSVVLTHLSEVIRNNLPQLLSYKDVKILIERLDPEYRKLADEICSSHMSYSGLQAVLKLLLAERVSIRNLHLILEAVAELAPHVRKTEQIVEHVRIRMAQQLCGDLAENGVLRVLRLGNRWDMVFHQALKRDAKGEVVEFDIDPRQLEEFSEQATKVIREFLDRGTPFVLVTSPESRSYVRMIIERLFATLPVLSHVELAKGIEIKILGSIS</sequence>
<reference evidence="9 10" key="1">
    <citation type="submission" date="2018-04" db="EMBL/GenBank/DDBJ databases">
        <title>Genomic Encyclopedia of Type Strains, Phase IV (KMG-IV): sequencing the most valuable type-strain genomes for metagenomic binning, comparative biology and taxonomic classification.</title>
        <authorList>
            <person name="Goeker M."/>
        </authorList>
    </citation>
    <scope>NUCLEOTIDE SEQUENCE [LARGE SCALE GENOMIC DNA]</scope>
    <source>
        <strain evidence="9 10">DSM 7138</strain>
    </source>
</reference>
<evidence type="ECO:0000313" key="9">
    <source>
        <dbReference type="EMBL" id="PTM97719.1"/>
    </source>
</evidence>
<gene>
    <name evidence="7" type="primary">flhA</name>
    <name evidence="9" type="ORF">C7449_102598</name>
</gene>
<comment type="subcellular location">
    <subcellularLocation>
        <location evidence="1 7">Cell membrane</location>
        <topology evidence="1 7">Multi-pass membrane protein</topology>
    </subcellularLocation>
</comment>
<evidence type="ECO:0000256" key="5">
    <source>
        <dbReference type="ARBA" id="ARBA00022989"/>
    </source>
</evidence>
<comment type="similarity">
    <text evidence="2 7">Belongs to the FHIPEP (flagella/HR/invasion proteins export pore) family.</text>
</comment>
<organism evidence="9 10">
    <name type="scientific">Mycoplana dimorpha</name>
    <dbReference type="NCBI Taxonomy" id="28320"/>
    <lineage>
        <taxon>Bacteria</taxon>
        <taxon>Pseudomonadati</taxon>
        <taxon>Pseudomonadota</taxon>
        <taxon>Alphaproteobacteria</taxon>
        <taxon>Hyphomicrobiales</taxon>
        <taxon>Rhizobiaceae</taxon>
        <taxon>Mycoplana</taxon>
    </lineage>
</organism>
<keyword evidence="7" id="KW-0813">Transport</keyword>
<keyword evidence="10" id="KW-1185">Reference proteome</keyword>
<keyword evidence="3 7" id="KW-1003">Cell membrane</keyword>
<feature type="transmembrane region" description="Helical" evidence="7">
    <location>
        <begin position="74"/>
        <end position="94"/>
    </location>
</feature>
<evidence type="ECO:0000256" key="8">
    <source>
        <dbReference type="SAM" id="Coils"/>
    </source>
</evidence>
<dbReference type="GO" id="GO:0005886">
    <property type="term" value="C:plasma membrane"/>
    <property type="evidence" value="ECO:0007669"/>
    <property type="project" value="UniProtKB-SubCell"/>
</dbReference>
<dbReference type="NCBIfam" id="TIGR01398">
    <property type="entry name" value="FlhA"/>
    <property type="match status" value="1"/>
</dbReference>
<dbReference type="InterPro" id="IPR001712">
    <property type="entry name" value="T3SS_FHIPEP"/>
</dbReference>
<keyword evidence="8" id="KW-0175">Coiled coil</keyword>
<accession>A0A2T5BFF9</accession>
<keyword evidence="6 7" id="KW-0472">Membrane</keyword>
<dbReference type="Pfam" id="PF00771">
    <property type="entry name" value="FHIPEP"/>
    <property type="match status" value="1"/>
</dbReference>
<feature type="transmembrane region" description="Helical" evidence="7">
    <location>
        <begin position="106"/>
        <end position="137"/>
    </location>
</feature>
<keyword evidence="9" id="KW-0282">Flagellum</keyword>
<evidence type="ECO:0000256" key="1">
    <source>
        <dbReference type="ARBA" id="ARBA00004651"/>
    </source>
</evidence>
<keyword evidence="7" id="KW-0653">Protein transport</keyword>
<dbReference type="EMBL" id="PZZZ01000002">
    <property type="protein sequence ID" value="PTM97719.1"/>
    <property type="molecule type" value="Genomic_DNA"/>
</dbReference>
<dbReference type="AlphaFoldDB" id="A0A2T5BFF9"/>
<dbReference type="PANTHER" id="PTHR30161">
    <property type="entry name" value="FLAGELLAR EXPORT PROTEIN, MEMBRANE FLHA SUBUNIT-RELATED"/>
    <property type="match status" value="1"/>
</dbReference>
<evidence type="ECO:0000256" key="4">
    <source>
        <dbReference type="ARBA" id="ARBA00022692"/>
    </source>
</evidence>
<dbReference type="InterPro" id="IPR042193">
    <property type="entry name" value="FHIPEP_3"/>
</dbReference>
<dbReference type="InterPro" id="IPR006301">
    <property type="entry name" value="FlhA"/>
</dbReference>
<dbReference type="Gene3D" id="1.10.8.540">
    <property type="entry name" value="FHIPEP family, domain 3"/>
    <property type="match status" value="1"/>
</dbReference>
<keyword evidence="5 7" id="KW-1133">Transmembrane helix</keyword>
<keyword evidence="7" id="KW-1005">Bacterial flagellum biogenesis</keyword>
<dbReference type="RefSeq" id="WP_108001968.1">
    <property type="nucleotide sequence ID" value="NZ_JBHEEX010000001.1"/>
</dbReference>
<dbReference type="Proteomes" id="UP000241247">
    <property type="component" value="Unassembled WGS sequence"/>
</dbReference>
<keyword evidence="9" id="KW-0966">Cell projection</keyword>
<feature type="transmembrane region" description="Helical" evidence="7">
    <location>
        <begin position="43"/>
        <end position="62"/>
    </location>
</feature>
<keyword evidence="4 7" id="KW-0812">Transmembrane</keyword>
<feature type="coiled-coil region" evidence="8">
    <location>
        <begin position="327"/>
        <end position="364"/>
    </location>
</feature>